<comment type="caution">
    <text evidence="10">The sequence shown here is derived from an EMBL/GenBank/DDBJ whole genome shotgun (WGS) entry which is preliminary data.</text>
</comment>
<dbReference type="InterPro" id="IPR001867">
    <property type="entry name" value="OmpR/PhoB-type_DNA-bd"/>
</dbReference>
<dbReference type="GO" id="GO:0000156">
    <property type="term" value="F:phosphorelay response regulator activity"/>
    <property type="evidence" value="ECO:0007669"/>
    <property type="project" value="TreeGrafter"/>
</dbReference>
<keyword evidence="2" id="KW-0902">Two-component regulatory system</keyword>
<evidence type="ECO:0000259" key="8">
    <source>
        <dbReference type="PROSITE" id="PS50110"/>
    </source>
</evidence>
<dbReference type="Gene3D" id="3.40.50.2300">
    <property type="match status" value="1"/>
</dbReference>
<protein>
    <submittedName>
        <fullName evidence="10">Two component transcriptional regulator</fullName>
    </submittedName>
</protein>
<dbReference type="CDD" id="cd00383">
    <property type="entry name" value="trans_reg_C"/>
    <property type="match status" value="1"/>
</dbReference>
<dbReference type="PANTHER" id="PTHR48111">
    <property type="entry name" value="REGULATOR OF RPOS"/>
    <property type="match status" value="1"/>
</dbReference>
<evidence type="ECO:0000256" key="4">
    <source>
        <dbReference type="ARBA" id="ARBA00023125"/>
    </source>
</evidence>
<dbReference type="EMBL" id="AMFJ01021671">
    <property type="protein sequence ID" value="EKD65800.1"/>
    <property type="molecule type" value="Genomic_DNA"/>
</dbReference>
<dbReference type="AlphaFoldDB" id="K2ACT3"/>
<evidence type="ECO:0000256" key="5">
    <source>
        <dbReference type="ARBA" id="ARBA00023163"/>
    </source>
</evidence>
<evidence type="ECO:0000313" key="10">
    <source>
        <dbReference type="EMBL" id="EKD65800.1"/>
    </source>
</evidence>
<sequence>MKKILIIEDDIWILNSLGSYISGSGFGLSTCENWLEALNIFNSFKPNLVILDINLPGKNWIEICKEIRQISNIPIIILSARGDEEDKILALELWADDYVSKPFSPRELLARVNSVLKRFSNNKETDKSDNFLHYNNIELDLKNYLLKINATEIKTTKTEFLLLKYIIEKKDEVILRENLMKDIMGYDNYIYDRTIDTHIKNLRKKVGNEIEIKTLRWIWYKIGK</sequence>
<dbReference type="PROSITE" id="PS51755">
    <property type="entry name" value="OMPR_PHOB"/>
    <property type="match status" value="1"/>
</dbReference>
<feature type="domain" description="OmpR/PhoB-type" evidence="9">
    <location>
        <begin position="129"/>
        <end position="224"/>
    </location>
</feature>
<name>K2ACT3_9BACT</name>
<evidence type="ECO:0000259" key="9">
    <source>
        <dbReference type="PROSITE" id="PS51755"/>
    </source>
</evidence>
<evidence type="ECO:0000256" key="3">
    <source>
        <dbReference type="ARBA" id="ARBA00023015"/>
    </source>
</evidence>
<dbReference type="Gene3D" id="1.10.10.10">
    <property type="entry name" value="Winged helix-like DNA-binding domain superfamily/Winged helix DNA-binding domain"/>
    <property type="match status" value="1"/>
</dbReference>
<feature type="domain" description="Response regulatory" evidence="8">
    <location>
        <begin position="3"/>
        <end position="116"/>
    </location>
</feature>
<dbReference type="GO" id="GO:0005829">
    <property type="term" value="C:cytosol"/>
    <property type="evidence" value="ECO:0007669"/>
    <property type="project" value="TreeGrafter"/>
</dbReference>
<dbReference type="SMART" id="SM00862">
    <property type="entry name" value="Trans_reg_C"/>
    <property type="match status" value="1"/>
</dbReference>
<dbReference type="Gene3D" id="6.10.250.690">
    <property type="match status" value="1"/>
</dbReference>
<dbReference type="SMART" id="SM00448">
    <property type="entry name" value="REC"/>
    <property type="match status" value="1"/>
</dbReference>
<evidence type="ECO:0000256" key="1">
    <source>
        <dbReference type="ARBA" id="ARBA00022553"/>
    </source>
</evidence>
<accession>K2ACT3</accession>
<dbReference type="Pfam" id="PF00486">
    <property type="entry name" value="Trans_reg_C"/>
    <property type="match status" value="1"/>
</dbReference>
<reference evidence="10" key="1">
    <citation type="journal article" date="2012" name="Science">
        <title>Fermentation, hydrogen, and sulfur metabolism in multiple uncultivated bacterial phyla.</title>
        <authorList>
            <person name="Wrighton K.C."/>
            <person name="Thomas B.C."/>
            <person name="Sharon I."/>
            <person name="Miller C.S."/>
            <person name="Castelle C.J."/>
            <person name="VerBerkmoes N.C."/>
            <person name="Wilkins M.J."/>
            <person name="Hettich R.L."/>
            <person name="Lipton M.S."/>
            <person name="Williams K.H."/>
            <person name="Long P.E."/>
            <person name="Banfield J.F."/>
        </authorList>
    </citation>
    <scope>NUCLEOTIDE SEQUENCE [LARGE SCALE GENOMIC DNA]</scope>
</reference>
<evidence type="ECO:0000256" key="2">
    <source>
        <dbReference type="ARBA" id="ARBA00023012"/>
    </source>
</evidence>
<dbReference type="InterPro" id="IPR016032">
    <property type="entry name" value="Sig_transdc_resp-reg_C-effctor"/>
</dbReference>
<keyword evidence="3" id="KW-0805">Transcription regulation</keyword>
<dbReference type="PANTHER" id="PTHR48111:SF21">
    <property type="entry name" value="DNA-BINDING DUAL MASTER TRANSCRIPTIONAL REGULATOR RPAA"/>
    <property type="match status" value="1"/>
</dbReference>
<dbReference type="Pfam" id="PF00072">
    <property type="entry name" value="Response_reg"/>
    <property type="match status" value="1"/>
</dbReference>
<dbReference type="PROSITE" id="PS50110">
    <property type="entry name" value="RESPONSE_REGULATORY"/>
    <property type="match status" value="1"/>
</dbReference>
<proteinExistence type="predicted"/>
<feature type="DNA-binding region" description="OmpR/PhoB-type" evidence="7">
    <location>
        <begin position="129"/>
        <end position="224"/>
    </location>
</feature>
<dbReference type="GO" id="GO:0006355">
    <property type="term" value="P:regulation of DNA-templated transcription"/>
    <property type="evidence" value="ECO:0007669"/>
    <property type="project" value="InterPro"/>
</dbReference>
<evidence type="ECO:0000256" key="7">
    <source>
        <dbReference type="PROSITE-ProRule" id="PRU01091"/>
    </source>
</evidence>
<dbReference type="SUPFAM" id="SSF46894">
    <property type="entry name" value="C-terminal effector domain of the bipartite response regulators"/>
    <property type="match status" value="1"/>
</dbReference>
<keyword evidence="1 6" id="KW-0597">Phosphoprotein</keyword>
<dbReference type="GO" id="GO:0000976">
    <property type="term" value="F:transcription cis-regulatory region binding"/>
    <property type="evidence" value="ECO:0007669"/>
    <property type="project" value="TreeGrafter"/>
</dbReference>
<organism evidence="10">
    <name type="scientific">uncultured bacterium</name>
    <name type="common">gcode 4</name>
    <dbReference type="NCBI Taxonomy" id="1234023"/>
    <lineage>
        <taxon>Bacteria</taxon>
        <taxon>environmental samples</taxon>
    </lineage>
</organism>
<keyword evidence="5" id="KW-0804">Transcription</keyword>
<dbReference type="InterPro" id="IPR036388">
    <property type="entry name" value="WH-like_DNA-bd_sf"/>
</dbReference>
<gene>
    <name evidence="10" type="ORF">ACD_49C00085G0015</name>
</gene>
<evidence type="ECO:0000256" key="6">
    <source>
        <dbReference type="PROSITE-ProRule" id="PRU00169"/>
    </source>
</evidence>
<dbReference type="GO" id="GO:0032993">
    <property type="term" value="C:protein-DNA complex"/>
    <property type="evidence" value="ECO:0007669"/>
    <property type="project" value="TreeGrafter"/>
</dbReference>
<feature type="modified residue" description="4-aspartylphosphate" evidence="6">
    <location>
        <position position="52"/>
    </location>
</feature>
<dbReference type="InterPro" id="IPR001789">
    <property type="entry name" value="Sig_transdc_resp-reg_receiver"/>
</dbReference>
<dbReference type="SUPFAM" id="SSF52172">
    <property type="entry name" value="CheY-like"/>
    <property type="match status" value="1"/>
</dbReference>
<dbReference type="InterPro" id="IPR039420">
    <property type="entry name" value="WalR-like"/>
</dbReference>
<dbReference type="InterPro" id="IPR011006">
    <property type="entry name" value="CheY-like_superfamily"/>
</dbReference>
<keyword evidence="4 7" id="KW-0238">DNA-binding</keyword>